<dbReference type="Pfam" id="PF17953">
    <property type="entry name" value="Csm4_C"/>
    <property type="match status" value="1"/>
</dbReference>
<dbReference type="Proteomes" id="UP000591948">
    <property type="component" value="Unassembled WGS sequence"/>
</dbReference>
<comment type="caution">
    <text evidence="2">The sequence shown here is derived from an EMBL/GenBank/DDBJ whole genome shotgun (WGS) entry which is preliminary data.</text>
</comment>
<proteinExistence type="predicted"/>
<reference evidence="2 3" key="1">
    <citation type="journal article" date="2020" name="Front. Microbiol.">
        <title>Single-cell genomics of novel Actinobacteria with the Wood-Ljungdahl pathway discovered in a serpentinizing system.</title>
        <authorList>
            <person name="Merino N."/>
            <person name="Kawai M."/>
            <person name="Boyd E.S."/>
            <person name="Colman D.R."/>
            <person name="McGlynn S.E."/>
            <person name="Nealson K.H."/>
            <person name="Kurokawa K."/>
            <person name="Hongoh Y."/>
        </authorList>
    </citation>
    <scope>NUCLEOTIDE SEQUENCE [LARGE SCALE GENOMIC DNA]</scope>
    <source>
        <strain evidence="2 3">S33</strain>
    </source>
</reference>
<name>A0A6V8P7G7_9ACTN</name>
<gene>
    <name evidence="2" type="ORF">HKBW3S33_01999</name>
</gene>
<accession>A0A6V8P7G7</accession>
<sequence length="123" mass="14298">MGGDSSTGKGRYKLEIQENFPVKKAEKPSLWLNLATYHPLQDEWDYFKKPGDLTYYQIATKRGLVEQWLQRSTIKLKELLLIIKEGSTFPLIPDKYSYGSLVIVQQSENGKVYQYGYAFPLWI</sequence>
<dbReference type="RefSeq" id="WP_176233926.1">
    <property type="nucleotide sequence ID" value="NZ_BLRY01000291.1"/>
</dbReference>
<evidence type="ECO:0000313" key="2">
    <source>
        <dbReference type="EMBL" id="GFP28585.1"/>
    </source>
</evidence>
<protein>
    <recommendedName>
        <fullName evidence="1">Csm4 C-terminal domain-containing protein</fullName>
    </recommendedName>
</protein>
<dbReference type="InterPro" id="IPR040932">
    <property type="entry name" value="Csm4_C"/>
</dbReference>
<evidence type="ECO:0000259" key="1">
    <source>
        <dbReference type="Pfam" id="PF17953"/>
    </source>
</evidence>
<organism evidence="2 3">
    <name type="scientific">Candidatus Hakubella thermalkaliphila</name>
    <dbReference type="NCBI Taxonomy" id="2754717"/>
    <lineage>
        <taxon>Bacteria</taxon>
        <taxon>Bacillati</taxon>
        <taxon>Actinomycetota</taxon>
        <taxon>Actinomycetota incertae sedis</taxon>
        <taxon>Candidatus Hakubellales</taxon>
        <taxon>Candidatus Hakubellaceae</taxon>
        <taxon>Candidatus Hakubella</taxon>
    </lineage>
</organism>
<dbReference type="EMBL" id="BLRY01000291">
    <property type="protein sequence ID" value="GFP28585.1"/>
    <property type="molecule type" value="Genomic_DNA"/>
</dbReference>
<dbReference type="AlphaFoldDB" id="A0A6V8P7G7"/>
<keyword evidence="3" id="KW-1185">Reference proteome</keyword>
<evidence type="ECO:0000313" key="3">
    <source>
        <dbReference type="Proteomes" id="UP000591948"/>
    </source>
</evidence>
<feature type="domain" description="Csm4 C-terminal" evidence="1">
    <location>
        <begin position="29"/>
        <end position="121"/>
    </location>
</feature>